<gene>
    <name evidence="6" type="ORF">SPARVUS_LOCUS2444292</name>
</gene>
<evidence type="ECO:0000313" key="7">
    <source>
        <dbReference type="Proteomes" id="UP001162483"/>
    </source>
</evidence>
<accession>A0ABN9B9I0</accession>
<dbReference type="EC" id="3.1.1.29" evidence="1"/>
<dbReference type="PANTHER" id="PTHR17224">
    <property type="entry name" value="PEPTIDYL-TRNA HYDROLASE"/>
    <property type="match status" value="1"/>
</dbReference>
<sequence>MNLSGEALRYYIQKENINIQNVVVIVDDLNIPFGKIKLRTSGSHGGHNGLKNIEECLSSKEYPRLRCGIGNNSKKANK</sequence>
<evidence type="ECO:0000256" key="4">
    <source>
        <dbReference type="ARBA" id="ARBA00022884"/>
    </source>
</evidence>
<organism evidence="6 7">
    <name type="scientific">Staurois parvus</name>
    <dbReference type="NCBI Taxonomy" id="386267"/>
    <lineage>
        <taxon>Eukaryota</taxon>
        <taxon>Metazoa</taxon>
        <taxon>Chordata</taxon>
        <taxon>Craniata</taxon>
        <taxon>Vertebrata</taxon>
        <taxon>Euteleostomi</taxon>
        <taxon>Amphibia</taxon>
        <taxon>Batrachia</taxon>
        <taxon>Anura</taxon>
        <taxon>Neobatrachia</taxon>
        <taxon>Ranoidea</taxon>
        <taxon>Ranidae</taxon>
        <taxon>Staurois</taxon>
    </lineage>
</organism>
<dbReference type="PROSITE" id="PS01196">
    <property type="entry name" value="PEPT_TRNA_HYDROL_2"/>
    <property type="match status" value="1"/>
</dbReference>
<protein>
    <recommendedName>
        <fullName evidence="1">peptidyl-tRNA hydrolase</fullName>
        <ecNumber evidence="1">3.1.1.29</ecNumber>
    </recommendedName>
</protein>
<dbReference type="SUPFAM" id="SSF53178">
    <property type="entry name" value="Peptidyl-tRNA hydrolase-like"/>
    <property type="match status" value="1"/>
</dbReference>
<keyword evidence="7" id="KW-1185">Reference proteome</keyword>
<dbReference type="Gene3D" id="3.40.50.1470">
    <property type="entry name" value="Peptidyl-tRNA hydrolase"/>
    <property type="match status" value="1"/>
</dbReference>
<dbReference type="InterPro" id="IPR036416">
    <property type="entry name" value="Pept_tRNA_hydro_sf"/>
</dbReference>
<evidence type="ECO:0000256" key="5">
    <source>
        <dbReference type="ARBA" id="ARBA00038063"/>
    </source>
</evidence>
<dbReference type="EMBL" id="CATNWA010002977">
    <property type="protein sequence ID" value="CAI9544241.1"/>
    <property type="molecule type" value="Genomic_DNA"/>
</dbReference>
<evidence type="ECO:0000256" key="3">
    <source>
        <dbReference type="ARBA" id="ARBA00022801"/>
    </source>
</evidence>
<dbReference type="Proteomes" id="UP001162483">
    <property type="component" value="Unassembled WGS sequence"/>
</dbReference>
<evidence type="ECO:0000313" key="6">
    <source>
        <dbReference type="EMBL" id="CAI9544241.1"/>
    </source>
</evidence>
<dbReference type="InterPro" id="IPR001328">
    <property type="entry name" value="Pept_tRNA_hydro"/>
</dbReference>
<proteinExistence type="inferred from homology"/>
<keyword evidence="2" id="KW-0820">tRNA-binding</keyword>
<comment type="caution">
    <text evidence="6">The sequence shown here is derived from an EMBL/GenBank/DDBJ whole genome shotgun (WGS) entry which is preliminary data.</text>
</comment>
<dbReference type="PANTHER" id="PTHR17224:SF1">
    <property type="entry name" value="PEPTIDYL-TRNA HYDROLASE"/>
    <property type="match status" value="1"/>
</dbReference>
<name>A0ABN9B9I0_9NEOB</name>
<dbReference type="InterPro" id="IPR018171">
    <property type="entry name" value="Pept_tRNA_hydro_CS"/>
</dbReference>
<keyword evidence="3" id="KW-0378">Hydrolase</keyword>
<dbReference type="Pfam" id="PF01195">
    <property type="entry name" value="Pept_tRNA_hydro"/>
    <property type="match status" value="1"/>
</dbReference>
<evidence type="ECO:0000256" key="1">
    <source>
        <dbReference type="ARBA" id="ARBA00013260"/>
    </source>
</evidence>
<comment type="similarity">
    <text evidence="5">Belongs to the PTH family.</text>
</comment>
<keyword evidence="4" id="KW-0694">RNA-binding</keyword>
<reference evidence="6" key="1">
    <citation type="submission" date="2023-05" db="EMBL/GenBank/DDBJ databases">
        <authorList>
            <person name="Stuckert A."/>
        </authorList>
    </citation>
    <scope>NUCLEOTIDE SEQUENCE</scope>
</reference>
<evidence type="ECO:0000256" key="2">
    <source>
        <dbReference type="ARBA" id="ARBA00022555"/>
    </source>
</evidence>